<reference evidence="9" key="1">
    <citation type="journal article" date="2023" name="Mol. Biol. Evol.">
        <title>Third-Generation Sequencing Reveals the Adaptive Role of the Epigenome in Three Deep-Sea Polychaetes.</title>
        <authorList>
            <person name="Perez M."/>
            <person name="Aroh O."/>
            <person name="Sun Y."/>
            <person name="Lan Y."/>
            <person name="Juniper S.K."/>
            <person name="Young C.R."/>
            <person name="Angers B."/>
            <person name="Qian P.Y."/>
        </authorList>
    </citation>
    <scope>NUCLEOTIDE SEQUENCE</scope>
    <source>
        <strain evidence="9">P08H-3</strain>
    </source>
</reference>
<dbReference type="InterPro" id="IPR012340">
    <property type="entry name" value="NA-bd_OB-fold"/>
</dbReference>
<gene>
    <name evidence="9" type="ORF">LSH36_127g03064</name>
</gene>
<dbReference type="InterPro" id="IPR056787">
    <property type="entry name" value="OB_HELZ2"/>
</dbReference>
<dbReference type="EMBL" id="JAODUP010000127">
    <property type="protein sequence ID" value="KAK2160727.1"/>
    <property type="molecule type" value="Genomic_DNA"/>
</dbReference>
<dbReference type="SUPFAM" id="SSF57667">
    <property type="entry name" value="beta-beta-alpha zinc fingers"/>
    <property type="match status" value="1"/>
</dbReference>
<evidence type="ECO:0000256" key="4">
    <source>
        <dbReference type="ARBA" id="ARBA00022806"/>
    </source>
</evidence>
<comment type="similarity">
    <text evidence="1">Belongs to the DNA2/NAM7 helicase family.</text>
</comment>
<feature type="region of interest" description="Disordered" evidence="7">
    <location>
        <begin position="293"/>
        <end position="323"/>
    </location>
</feature>
<dbReference type="Pfam" id="PF13086">
    <property type="entry name" value="AAA_11"/>
    <property type="match status" value="3"/>
</dbReference>
<dbReference type="SUPFAM" id="SSF48452">
    <property type="entry name" value="TPR-like"/>
    <property type="match status" value="1"/>
</dbReference>
<comment type="caution">
    <text evidence="9">The sequence shown here is derived from an EMBL/GenBank/DDBJ whole genome shotgun (WGS) entry which is preliminary data.</text>
</comment>
<dbReference type="GO" id="GO:0043139">
    <property type="term" value="F:5'-3' DNA helicase activity"/>
    <property type="evidence" value="ECO:0007669"/>
    <property type="project" value="TreeGrafter"/>
</dbReference>
<dbReference type="PROSITE" id="PS01175">
    <property type="entry name" value="RIBONUCLEASE_II"/>
    <property type="match status" value="1"/>
</dbReference>
<dbReference type="SMART" id="SM00356">
    <property type="entry name" value="ZnF_C3H1"/>
    <property type="match status" value="4"/>
</dbReference>
<feature type="zinc finger region" description="C3H1-type" evidence="6">
    <location>
        <begin position="693"/>
        <end position="716"/>
    </location>
</feature>
<keyword evidence="6" id="KW-0862">Zinc</keyword>
<dbReference type="Gene3D" id="2.40.50.690">
    <property type="match status" value="1"/>
</dbReference>
<dbReference type="InterPro" id="IPR050534">
    <property type="entry name" value="Coronavir_polyprotein_1ab"/>
</dbReference>
<dbReference type="InterPro" id="IPR036236">
    <property type="entry name" value="Znf_C2H2_sf"/>
</dbReference>
<dbReference type="InterPro" id="IPR041677">
    <property type="entry name" value="DNA2/NAM7_AAA_11"/>
</dbReference>
<dbReference type="PANTHER" id="PTHR43788">
    <property type="entry name" value="DNA2/NAM7 HELICASE FAMILY MEMBER"/>
    <property type="match status" value="1"/>
</dbReference>
<evidence type="ECO:0000256" key="7">
    <source>
        <dbReference type="SAM" id="MobiDB-lite"/>
    </source>
</evidence>
<dbReference type="Pfam" id="PF00773">
    <property type="entry name" value="RNB"/>
    <property type="match status" value="1"/>
</dbReference>
<feature type="region of interest" description="Disordered" evidence="7">
    <location>
        <begin position="558"/>
        <end position="577"/>
    </location>
</feature>
<dbReference type="Gene3D" id="3.40.50.300">
    <property type="entry name" value="P-loop containing nucleotide triphosphate hydrolases"/>
    <property type="match status" value="4"/>
</dbReference>
<dbReference type="Pfam" id="PF25049">
    <property type="entry name" value="OB_HELZ2"/>
    <property type="match status" value="1"/>
</dbReference>
<dbReference type="InterPro" id="IPR001900">
    <property type="entry name" value="RNase_II/R"/>
</dbReference>
<keyword evidence="2" id="KW-0547">Nucleotide-binding</keyword>
<feature type="domain" description="C3H1-type" evidence="8">
    <location>
        <begin position="974"/>
        <end position="999"/>
    </location>
</feature>
<dbReference type="PROSITE" id="PS50103">
    <property type="entry name" value="ZF_C3H1"/>
    <property type="match status" value="2"/>
</dbReference>
<evidence type="ECO:0000256" key="2">
    <source>
        <dbReference type="ARBA" id="ARBA00022741"/>
    </source>
</evidence>
<evidence type="ECO:0000256" key="1">
    <source>
        <dbReference type="ARBA" id="ARBA00007913"/>
    </source>
</evidence>
<dbReference type="FunFam" id="3.40.50.300:FF:001313">
    <property type="entry name" value="Helicase with zinc finger domain 2"/>
    <property type="match status" value="1"/>
</dbReference>
<keyword evidence="3" id="KW-0378">Hydrolase</keyword>
<keyword evidence="6" id="KW-0863">Zinc-finger</keyword>
<dbReference type="PANTHER" id="PTHR43788:SF16">
    <property type="entry name" value="HELICASE WITH ZINC FINGER 2"/>
    <property type="match status" value="1"/>
</dbReference>
<keyword evidence="10" id="KW-1185">Reference proteome</keyword>
<dbReference type="InterPro" id="IPR011990">
    <property type="entry name" value="TPR-like_helical_dom_sf"/>
</dbReference>
<dbReference type="GO" id="GO:0003723">
    <property type="term" value="F:RNA binding"/>
    <property type="evidence" value="ECO:0007669"/>
    <property type="project" value="InterPro"/>
</dbReference>
<dbReference type="InterPro" id="IPR047187">
    <property type="entry name" value="SF1_C_Upf1"/>
</dbReference>
<dbReference type="GO" id="GO:0016787">
    <property type="term" value="F:hydrolase activity"/>
    <property type="evidence" value="ECO:0007669"/>
    <property type="project" value="UniProtKB-KW"/>
</dbReference>
<keyword evidence="5" id="KW-0067">ATP-binding</keyword>
<keyword evidence="6" id="KW-0479">Metal-binding</keyword>
<organism evidence="9 10">
    <name type="scientific">Paralvinella palmiformis</name>
    <dbReference type="NCBI Taxonomy" id="53620"/>
    <lineage>
        <taxon>Eukaryota</taxon>
        <taxon>Metazoa</taxon>
        <taxon>Spiralia</taxon>
        <taxon>Lophotrochozoa</taxon>
        <taxon>Annelida</taxon>
        <taxon>Polychaeta</taxon>
        <taxon>Sedentaria</taxon>
        <taxon>Canalipalpata</taxon>
        <taxon>Terebellida</taxon>
        <taxon>Terebelliformia</taxon>
        <taxon>Alvinellidae</taxon>
        <taxon>Paralvinella</taxon>
    </lineage>
</organism>
<feature type="compositionally biased region" description="Low complexity" evidence="7">
    <location>
        <begin position="559"/>
        <end position="574"/>
    </location>
</feature>
<dbReference type="GO" id="GO:0008270">
    <property type="term" value="F:zinc ion binding"/>
    <property type="evidence" value="ECO:0007669"/>
    <property type="project" value="UniProtKB-KW"/>
</dbReference>
<dbReference type="GO" id="GO:0004540">
    <property type="term" value="F:RNA nuclease activity"/>
    <property type="evidence" value="ECO:0007669"/>
    <property type="project" value="InterPro"/>
</dbReference>
<dbReference type="Gene3D" id="1.25.40.10">
    <property type="entry name" value="Tetratricopeptide repeat domain"/>
    <property type="match status" value="1"/>
</dbReference>
<dbReference type="InterPro" id="IPR027417">
    <property type="entry name" value="P-loop_NTPase"/>
</dbReference>
<dbReference type="InterPro" id="IPR022966">
    <property type="entry name" value="RNase_II/R_CS"/>
</dbReference>
<sequence length="3773" mass="429909">MWGPPGGFGDFPHFGGFVGPGMLNAPSAERIDRQIRIEPCIQTIRSGIIPDYDQNELMKMITDLKKEGNDLFKDKSYLLAGEHYTCALCLARILETGHYVDVDKELLSTLFTNRAACFNKLDVFPTAIEDCDFAIRFNKQNIKAYFRKAIALKSLKRYKEAVEVASAGRNTVGAKPTEIHDFDELIKEIQSHLPPPVKVQSQPTSNNSRSKRETSQTRSADVSVIYSSPSQSVTGASDKVKANNVDMSWLEGTNVKQPVKAKLVSVKPKKVKERKKQAKQVATNKKITYSGRYSALLTEGQDDDEDKSTDDEDTSESDDDVPTCAMTFGSATTNHATISTISTASRSEISWADRSQHLTNRESTPYLGGARPKIKAEVPLQHVSSYQENTGFNASQSLMAHTGQSHHKDAGSLVKGRNSFVPIVAKAPLPYPFSSEYDFTFACQLCYVETTMGPLKKDLYPDLPHYCTKELFIIHPKAASIDCWFNIRSRPKTNFSGEYRLCNEYISGQPCRVARHLCHYCHSEAERHLWTMDRNGQFDLGTFVNIWQAFALVDTANRQPPTQSTQQTPSWQPSYGQSLLGRHPEHQMVQNTEQKSAIQPANHQANFVREVVQEVDGIKQKVQRYIFPLKDSHRFRVVCSSCMELIDNEGHYNLRQSKHVCEENVLVVQPKSSSLWTQVRERINPRNVGIYIRCRFFGSVMPCRAGDKCMYAHSDEEQFLWNLEKDGNFHVTEFILQNKSPQTKPCFTENDLFKKHPGWFQFLCHSCFYSQPCRISVQDTANPQFCSARMHQWSSNVLMIHVNLQQTITPIAERPFKHKGAFYLLCHKMQFCIRQAQTKCNFAHSMVERDVWLIERDNEISRPEIAEKSQLFLVTYAQGQTSPNQKKSEVIGASTPAVEPKQEDVRCPFRVLEVCNLCWKMGRKILKDKSRQDRCAGSGMGHMWSQNRAYILAPENKLLRPLPKRIPRGCRWTICKHVQEKGKCTYTFGGYCQFAHSESDMNVWTWMVKNNDNSLHVFSVLTLEQLFHLSEEAKKTSVSPPKVIPKGQTVVWAKAVTGAEQKGKASPFQLSVNTLYCHYCSTQCNGQKQWDSHCASEKHLFNVNSDKEHQWNYRQPPWGILAGNYELCKLHLERRCRYSDKPDMYNFCKCAHSQEELDEWRERWDWRQMKRAIAFKEHMFSYMEELLEEYQVAQSSINVISEEVPNIQIKCDSDLYIYKEEKNSKHTWIFNVVTTPNKPLQRVALLHNHDRLHFLLIADETGQTIQIAEGDTFRTSQDPCEYDVCVQFIGGIFGSFMQWVVFDFGEKPVLVRKLGVELGAKLIQDKVKRLRQLMRFDRWTGENRLIIEYLESKEKLKDTFEDFVMKQHKPPASADVVITQHSVGTGLNRHNYVHKMHKLLEIEEIKRAQIIASYSHEAEIELHSVIDEEGAMIGCRPGELFAKVPLNEQLSEDTDAGKLILTSVKSVLLAPDDATENKVYEAVMVTRDNFDYDGRGRDYIYICLSPRCIHDLELVGGDYLRVQMQFQMDRLPFCRMHFAVDQLENTDVVFPDVSRIGADWNEKRVFRISSQVLNTDQLNIVEHILAERSTYSPPIVVYGPFGTGKTETLAQAAMLLVKKNFESRVLICTHSNSAADLYIMKHFDSFVKNNPDISILRVYSHERRLSTVHPQVKNYCLLSKDKLSIILPVRENILSHHIIITTLSTSISLSRIRDLKGFFSHIFIDEAAQALECEAIMPLSFAIDSTCIVLAGDHMQLSPKIYSQEARHQMFHRSLLERLFQHYDNYHRTANGSSPLNILLSINYRTKMEILRFISASFYGSPDRLHEASGLPDADGIIPLTFYTAYGKEIQDPDSTTYYNMAEVEEVVARVVELYENWPAEWGERRAESIGVVSPYTEQVNRIRVHLRKQKLSGVVVERVMNIQGKEFRAVFLSTVRTIHLVDKPPEITQAMTESDGDVGDFGFLSDNKLLNTALTRAQSFVGVVGDPMALCAIGECVVTWRAYIKHCQQLKSLSPETVTLQSIRSEVESLMKSPKGANLQMLNNLSELIKERKQAVQIATSEQLLHNQASSYSNLSNHSSSESPCQLDTANTLTTISEEWGSDCVVKTDDIIKQLAVDALKVCQLELEKSKCAAAIANGNQNADLLVDCVKVRENEGHAILLYKPSWTKDLKKRQLLSADDYDQEFDSDEDLDKEDASVQSAYVDFTHQQLLDMIYKQPELYKHCILHIENSSRMYATLKDAASDIEIKISSRLRCGHAFDKDEVVVELLHVDEEDAQLLDDKTIKQGKVVGILKRAINPQYHMFVCMVEEGNTGLMVPLNRGIPKMFNLETKNHLKKTRRGHVCVYRLTRDLQIQFDHYEPVDGFDPMSKLFIVRYLKWDPKFYLPLGIVVGILPAGTNVERGMKILDIEYCIPKKFRNDTENEVARSFTSFSIPSSEYGRRMDFRDHLTFTIDPEGSEDLDDALSIELLPNGQFRLGIHIADVSFFVRKGSATDNEARSRATSYYPVGSEPIPMLPQKLSTELCSLKQKQDRLTLSLFIIITPSAQVVDTQLRRCIINSDYHLNYGEVEDLLDRHDIDQPVTENLKLSLLHLHKIAQRWRKQRLGNQGFYMNLDPEASTSPKAHLLVEELMVQANHHVAILLLQHCQGSIPLWTQLPPNEIAVDEWRQNWAEVAKNTLILTKPYLSSGNVCLCKDKCDCIKTDPSKVQQDMVRILSDAWEQLKSALVEEDEYSTENLITMAANPENCPETLLALLQYYNLQKHGAYVSSGNLPEELQLHYSLNIMCYTHFTSPIRRYMDLVVHRFLVSVLTKQTSPYSEEELSSLCVHCTDAVQKSRRYDRATNTLQLSNLIHSNPAIVHSVVEVVDEAQLMLRCLHVKGVSPFFGRVAMSLLGLSEKPSVADNAVLVKWEERIYDLDHSDSNIIKQDEAILNPHRYIVKIPADEWHKLLFAVIEGDDQNILLHLLAANEKLSLPMSDQFVEDLNCEVCCIPKNKFFCKFSLEIKQASVMRVQLNSNTSRGLLAPRIQLLEITPTLDICLEHRSNPCVCFATSTTLQASKPQYRDEESYKTAWLRLLAIESAHSSVTSGDSVIIHNVTISWNRSNDVITGTLVLPHKFCKDREIIFSSEAGSQLEEDIDYSNIQSLDYLCVRYSHIKPPEPDTDSLRDRFDIDFDQPFTWVGHCLLLDCEKTRLRRVITLGLHQYSMPMPDVLLNCEGHKATVELIPKSSSSRNQEAAMKNINEATPLARSVALGERLPDLEKDYQDGLKDYKHRQIPNLPEPNHSQQFAISNVLTHAFSLIQGPPGTGKTVTGVRIAYLLCQFNSTQQTNKGSLPQVLYCGPSNKSVDVVAAYLIKLRSACPRLVRVYSRTIEQQEFPLPADTACRKHRRQHAYAVNEDIKPASLHHMIRDPSQCTLANTVLDYDEKIRRHKADDRSVEPVDSELYGKVLLSAEREVLRTCQIVLCTCNGSASRRVKGETNISQLIIDECGMCTEPESMVPIIMSKAQHVILLGDHKQLQPVVLNKQTKNLGLARSLFERYASRAYMLTQQYRMHEAIAEFPSEQFYEGRLECGSDEQAKPSQLKFWPNGRSKPLCFVHIMGREGTLTVTTDDGSEQSKTNMEEVIQAVRAASLLVRRFHINPQEVVVMSQYRAQCAEIQKALLQRGEKDINVSTVVSAQGSEWDYVILSTVRSLPKSEIESHPTNGWCQRKLGFITNHHQINVAITRARKGLIVMGNKHLLACDQMWKNLLMHYEKNHKVINASEFMT</sequence>
<evidence type="ECO:0000256" key="5">
    <source>
        <dbReference type="ARBA" id="ARBA00022840"/>
    </source>
</evidence>
<feature type="compositionally biased region" description="Polar residues" evidence="7">
    <location>
        <begin position="216"/>
        <end position="235"/>
    </location>
</feature>
<evidence type="ECO:0000313" key="9">
    <source>
        <dbReference type="EMBL" id="KAK2160727.1"/>
    </source>
</evidence>
<name>A0AAD9JX41_9ANNE</name>
<dbReference type="SUPFAM" id="SSF50249">
    <property type="entry name" value="Nucleic acid-binding proteins"/>
    <property type="match status" value="2"/>
</dbReference>
<evidence type="ECO:0000259" key="8">
    <source>
        <dbReference type="PROSITE" id="PS50103"/>
    </source>
</evidence>
<dbReference type="FunFam" id="3.40.50.300:FF:000419">
    <property type="entry name" value="Probable helicase with zinc finger domain"/>
    <property type="match status" value="1"/>
</dbReference>
<feature type="compositionally biased region" description="Polar residues" evidence="7">
    <location>
        <begin position="199"/>
        <end position="208"/>
    </location>
</feature>
<feature type="region of interest" description="Disordered" evidence="7">
    <location>
        <begin position="193"/>
        <end position="239"/>
    </location>
</feature>
<accession>A0AAD9JX41</accession>
<feature type="zinc finger region" description="C3H1-type" evidence="6">
    <location>
        <begin position="974"/>
        <end position="999"/>
    </location>
</feature>
<dbReference type="SUPFAM" id="SSF52540">
    <property type="entry name" value="P-loop containing nucleoside triphosphate hydrolases"/>
    <property type="match status" value="2"/>
</dbReference>
<dbReference type="Proteomes" id="UP001208570">
    <property type="component" value="Unassembled WGS sequence"/>
</dbReference>
<dbReference type="SMART" id="SM00955">
    <property type="entry name" value="RNB"/>
    <property type="match status" value="1"/>
</dbReference>
<feature type="domain" description="C3H1-type" evidence="8">
    <location>
        <begin position="693"/>
        <end position="716"/>
    </location>
</feature>
<dbReference type="Pfam" id="PF13087">
    <property type="entry name" value="AAA_12"/>
    <property type="match status" value="2"/>
</dbReference>
<protein>
    <recommendedName>
        <fullName evidence="8">C3H1-type domain-containing protein</fullName>
    </recommendedName>
</protein>
<keyword evidence="4" id="KW-0347">Helicase</keyword>
<evidence type="ECO:0000313" key="10">
    <source>
        <dbReference type="Proteomes" id="UP001208570"/>
    </source>
</evidence>
<proteinExistence type="inferred from homology"/>
<dbReference type="InterPro" id="IPR000571">
    <property type="entry name" value="Znf_CCCH"/>
</dbReference>
<dbReference type="InterPro" id="IPR041679">
    <property type="entry name" value="DNA2/NAM7-like_C"/>
</dbReference>
<dbReference type="GO" id="GO:0005524">
    <property type="term" value="F:ATP binding"/>
    <property type="evidence" value="ECO:0007669"/>
    <property type="project" value="UniProtKB-KW"/>
</dbReference>
<dbReference type="CDD" id="cd18808">
    <property type="entry name" value="SF1_C_Upf1"/>
    <property type="match status" value="2"/>
</dbReference>
<evidence type="ECO:0000256" key="3">
    <source>
        <dbReference type="ARBA" id="ARBA00022801"/>
    </source>
</evidence>
<evidence type="ECO:0000256" key="6">
    <source>
        <dbReference type="PROSITE-ProRule" id="PRU00723"/>
    </source>
</evidence>
<feature type="compositionally biased region" description="Acidic residues" evidence="7">
    <location>
        <begin position="300"/>
        <end position="321"/>
    </location>
</feature>